<reference evidence="12 13" key="1">
    <citation type="submission" date="2016-08" db="EMBL/GenBank/DDBJ databases">
        <title>A Parts List for Fungal Cellulosomes Revealed by Comparative Genomics.</title>
        <authorList>
            <consortium name="DOE Joint Genome Institute"/>
            <person name="Haitjema C.H."/>
            <person name="Gilmore S.P."/>
            <person name="Henske J.K."/>
            <person name="Solomon K.V."/>
            <person name="De Groot R."/>
            <person name="Kuo A."/>
            <person name="Mondo S.J."/>
            <person name="Salamov A.A."/>
            <person name="Labutti K."/>
            <person name="Zhao Z."/>
            <person name="Chiniquy J."/>
            <person name="Barry K."/>
            <person name="Brewer H.M."/>
            <person name="Purvine S.O."/>
            <person name="Wright A.T."/>
            <person name="Boxma B."/>
            <person name="Van Alen T."/>
            <person name="Hackstein J.H."/>
            <person name="Baker S.E."/>
            <person name="Grigoriev I.V."/>
            <person name="O'Malley M.A."/>
        </authorList>
    </citation>
    <scope>NUCLEOTIDE SEQUENCE [LARGE SCALE GENOMIC DNA]</scope>
    <source>
        <strain evidence="12 13">S4</strain>
    </source>
</reference>
<dbReference type="AlphaFoldDB" id="A0A1Y1WZC0"/>
<keyword evidence="6 11" id="KW-0406">Ion transport</keyword>
<comment type="similarity">
    <text evidence="1 11">Belongs to the V-ATPase F subunit family.</text>
</comment>
<dbReference type="InterPro" id="IPR005772">
    <property type="entry name" value="ATPase_V1-cplx_fsu_euk"/>
</dbReference>
<dbReference type="NCBIfam" id="TIGR01101">
    <property type="entry name" value="V_ATP_synt_F"/>
    <property type="match status" value="1"/>
</dbReference>
<evidence type="ECO:0000256" key="11">
    <source>
        <dbReference type="PIRNR" id="PIRNR015945"/>
    </source>
</evidence>
<dbReference type="PIRSF" id="PIRSF015945">
    <property type="entry name" value="ATPase_V1_F_euk"/>
    <property type="match status" value="1"/>
</dbReference>
<dbReference type="EMBL" id="MCFG01000210">
    <property type="protein sequence ID" value="ORX78434.1"/>
    <property type="molecule type" value="Genomic_DNA"/>
</dbReference>
<dbReference type="OrthoDB" id="10261947at2759"/>
<keyword evidence="5 11" id="KW-0375">Hydrogen ion transport</keyword>
<reference evidence="12 13" key="2">
    <citation type="submission" date="2016-08" db="EMBL/GenBank/DDBJ databases">
        <title>Pervasive Adenine N6-methylation of Active Genes in Fungi.</title>
        <authorList>
            <consortium name="DOE Joint Genome Institute"/>
            <person name="Mondo S.J."/>
            <person name="Dannebaum R.O."/>
            <person name="Kuo R.C."/>
            <person name="Labutti K."/>
            <person name="Haridas S."/>
            <person name="Kuo A."/>
            <person name="Salamov A."/>
            <person name="Ahrendt S.R."/>
            <person name="Lipzen A."/>
            <person name="Sullivan W."/>
            <person name="Andreopoulos W.B."/>
            <person name="Clum A."/>
            <person name="Lindquist E."/>
            <person name="Daum C."/>
            <person name="Ramamoorthy G.K."/>
            <person name="Gryganskyi A."/>
            <person name="Culley D."/>
            <person name="Magnuson J.K."/>
            <person name="James T.Y."/>
            <person name="O'Malley M.A."/>
            <person name="Stajich J.E."/>
            <person name="Spatafora J.W."/>
            <person name="Visel A."/>
            <person name="Grigoriev I.V."/>
        </authorList>
    </citation>
    <scope>NUCLEOTIDE SEQUENCE [LARGE SCALE GENOMIC DNA]</scope>
    <source>
        <strain evidence="12 13">S4</strain>
    </source>
</reference>
<evidence type="ECO:0000256" key="4">
    <source>
        <dbReference type="ARBA" id="ARBA00022554"/>
    </source>
</evidence>
<dbReference type="Pfam" id="PF01990">
    <property type="entry name" value="ATP-synt_F"/>
    <property type="match status" value="1"/>
</dbReference>
<evidence type="ECO:0000256" key="10">
    <source>
        <dbReference type="ARBA" id="ARBA00046254"/>
    </source>
</evidence>
<dbReference type="GO" id="GO:0000329">
    <property type="term" value="C:fungal-type vacuole membrane"/>
    <property type="evidence" value="ECO:0007669"/>
    <property type="project" value="TreeGrafter"/>
</dbReference>
<comment type="subcellular location">
    <subcellularLocation>
        <location evidence="8">Vacuole membrane</location>
        <topology evidence="8">Peripheral membrane protein</topology>
        <orientation evidence="8">Cytoplasmic side</orientation>
    </subcellularLocation>
</comment>
<dbReference type="InterPro" id="IPR008218">
    <property type="entry name" value="ATPase_V1-cplx_f_g_su"/>
</dbReference>
<dbReference type="GO" id="GO:0033180">
    <property type="term" value="C:proton-transporting V-type ATPase, V1 domain"/>
    <property type="evidence" value="ECO:0007669"/>
    <property type="project" value="InterPro"/>
</dbReference>
<organism evidence="12 13">
    <name type="scientific">Anaeromyces robustus</name>
    <dbReference type="NCBI Taxonomy" id="1754192"/>
    <lineage>
        <taxon>Eukaryota</taxon>
        <taxon>Fungi</taxon>
        <taxon>Fungi incertae sedis</taxon>
        <taxon>Chytridiomycota</taxon>
        <taxon>Chytridiomycota incertae sedis</taxon>
        <taxon>Neocallimastigomycetes</taxon>
        <taxon>Neocallimastigales</taxon>
        <taxon>Neocallimastigaceae</taxon>
        <taxon>Anaeromyces</taxon>
    </lineage>
</organism>
<keyword evidence="13" id="KW-1185">Reference proteome</keyword>
<dbReference type="GO" id="GO:0046961">
    <property type="term" value="F:proton-transporting ATPase activity, rotational mechanism"/>
    <property type="evidence" value="ECO:0007669"/>
    <property type="project" value="InterPro"/>
</dbReference>
<evidence type="ECO:0000313" key="12">
    <source>
        <dbReference type="EMBL" id="ORX78434.1"/>
    </source>
</evidence>
<evidence type="ECO:0000256" key="5">
    <source>
        <dbReference type="ARBA" id="ARBA00022781"/>
    </source>
</evidence>
<comment type="subunit">
    <text evidence="11">V-ATPase is a heteromultimeric enzyme made up of two complexes: the ATP-hydrolytic V1 complex and the proton translocation V0 complex.</text>
</comment>
<dbReference type="FunFam" id="3.40.50.10580:FF:000002">
    <property type="entry name" value="V-type proton ATPase subunit F"/>
    <property type="match status" value="1"/>
</dbReference>
<evidence type="ECO:0000256" key="8">
    <source>
        <dbReference type="ARBA" id="ARBA00029427"/>
    </source>
</evidence>
<protein>
    <recommendedName>
        <fullName evidence="2 11">V-type proton ATPase subunit F</fullName>
    </recommendedName>
</protein>
<proteinExistence type="inferred from homology"/>
<evidence type="ECO:0000256" key="9">
    <source>
        <dbReference type="ARBA" id="ARBA00029477"/>
    </source>
</evidence>
<keyword evidence="7" id="KW-0472">Membrane</keyword>
<comment type="subunit">
    <text evidence="9">V-ATPase is a heteromultimeric enzyme composed of a peripheral catalytic V1 complex (components A to H) attached to an integral membrane V0 proton pore complex (components: a, c, c', c'', d, e, f and VOA1).</text>
</comment>
<dbReference type="InterPro" id="IPR036906">
    <property type="entry name" value="ATPase_V1_fsu_sf"/>
</dbReference>
<sequence length="120" mass="13503">MANLLRERSLLALIGDEDTVTGLLLAGIGHIDTKQKSNFLIVDSKTPLATIEETFIEFTHRKDIAIVLINQHVADMIRQLVDEHDQAFPSVLEIPSKDHPYDPAKDSVLKRVQRLTGDYN</sequence>
<dbReference type="Proteomes" id="UP000193944">
    <property type="component" value="Unassembled WGS sequence"/>
</dbReference>
<evidence type="ECO:0000313" key="13">
    <source>
        <dbReference type="Proteomes" id="UP000193944"/>
    </source>
</evidence>
<comment type="caution">
    <text evidence="12">The sequence shown here is derived from an EMBL/GenBank/DDBJ whole genome shotgun (WGS) entry which is preliminary data.</text>
</comment>
<gene>
    <name evidence="12" type="ORF">BCR32DRAFT_328540</name>
</gene>
<evidence type="ECO:0000256" key="6">
    <source>
        <dbReference type="ARBA" id="ARBA00023065"/>
    </source>
</evidence>
<dbReference type="PANTHER" id="PTHR13861">
    <property type="entry name" value="VACUOLAR ATP SYNTHASE SUBUNIT F"/>
    <property type="match status" value="1"/>
</dbReference>
<keyword evidence="3 11" id="KW-0813">Transport</keyword>
<comment type="function">
    <text evidence="10 11">Subunit of the V1 complex of vacuolar(H+)-ATPase (V-ATPase), a multisubunit enzyme composed of a peripheral complex (V1) that hydrolyzes ATP and a membrane integral complex (V0) that translocates protons. V-ATPase is responsible for acidifying and maintaining the pH of intracellular compartments.</text>
</comment>
<dbReference type="Gene3D" id="3.40.50.10580">
    <property type="entry name" value="ATPase, V1 complex, subunit F"/>
    <property type="match status" value="1"/>
</dbReference>
<dbReference type="PANTHER" id="PTHR13861:SF2">
    <property type="entry name" value="V-TYPE PROTON ATPASE SUBUNIT F"/>
    <property type="match status" value="1"/>
</dbReference>
<evidence type="ECO:0000256" key="1">
    <source>
        <dbReference type="ARBA" id="ARBA00010148"/>
    </source>
</evidence>
<evidence type="ECO:0000256" key="3">
    <source>
        <dbReference type="ARBA" id="ARBA00022448"/>
    </source>
</evidence>
<evidence type="ECO:0000256" key="2">
    <source>
        <dbReference type="ARBA" id="ARBA00013430"/>
    </source>
</evidence>
<dbReference type="SUPFAM" id="SSF159468">
    <property type="entry name" value="AtpF-like"/>
    <property type="match status" value="1"/>
</dbReference>
<dbReference type="STRING" id="1754192.A0A1Y1WZC0"/>
<name>A0A1Y1WZC0_9FUNG</name>
<keyword evidence="4" id="KW-0926">Vacuole</keyword>
<accession>A0A1Y1WZC0</accession>
<evidence type="ECO:0000256" key="7">
    <source>
        <dbReference type="ARBA" id="ARBA00023136"/>
    </source>
</evidence>